<accession>A0AAN8KR54</accession>
<gene>
    <name evidence="1" type="ORF">J4Q44_G00357870</name>
</gene>
<evidence type="ECO:0000313" key="1">
    <source>
        <dbReference type="EMBL" id="KAK6293461.1"/>
    </source>
</evidence>
<proteinExistence type="predicted"/>
<keyword evidence="2" id="KW-1185">Reference proteome</keyword>
<dbReference type="InterPro" id="IPR027941">
    <property type="entry name" value="PLAC9"/>
</dbReference>
<evidence type="ECO:0000313" key="2">
    <source>
        <dbReference type="Proteomes" id="UP001356427"/>
    </source>
</evidence>
<reference evidence="1 2" key="1">
    <citation type="submission" date="2021-04" db="EMBL/GenBank/DDBJ databases">
        <authorList>
            <person name="De Guttry C."/>
            <person name="Zahm M."/>
            <person name="Klopp C."/>
            <person name="Cabau C."/>
            <person name="Louis A."/>
            <person name="Berthelot C."/>
            <person name="Parey E."/>
            <person name="Roest Crollius H."/>
            <person name="Montfort J."/>
            <person name="Robinson-Rechavi M."/>
            <person name="Bucao C."/>
            <person name="Bouchez O."/>
            <person name="Gislard M."/>
            <person name="Lluch J."/>
            <person name="Milhes M."/>
            <person name="Lampietro C."/>
            <person name="Lopez Roques C."/>
            <person name="Donnadieu C."/>
            <person name="Braasch I."/>
            <person name="Desvignes T."/>
            <person name="Postlethwait J."/>
            <person name="Bobe J."/>
            <person name="Wedekind C."/>
            <person name="Guiguen Y."/>
        </authorList>
    </citation>
    <scope>NUCLEOTIDE SEQUENCE [LARGE SCALE GENOMIC DNA]</scope>
    <source>
        <strain evidence="1">Cs_M1</strain>
        <tissue evidence="1">Blood</tissue>
    </source>
</reference>
<protein>
    <recommendedName>
        <fullName evidence="3">Placenta-specific protein 9</fullName>
    </recommendedName>
</protein>
<dbReference type="AlphaFoldDB" id="A0AAN8KR54"/>
<dbReference type="EMBL" id="JAGTTL010000036">
    <property type="protein sequence ID" value="KAK6293461.1"/>
    <property type="molecule type" value="Genomic_DNA"/>
</dbReference>
<comment type="caution">
    <text evidence="1">The sequence shown here is derived from an EMBL/GenBank/DDBJ whole genome shotgun (WGS) entry which is preliminary data.</text>
</comment>
<dbReference type="Pfam" id="PF15205">
    <property type="entry name" value="PLAC9"/>
    <property type="match status" value="1"/>
</dbReference>
<sequence>MLSVLEYASVQAPALLRSPTLENPPRFIVQPQPPPQIEGFCSASNVFIRILGAAEGGGERERRSIRFWALNTLWTSGFLSSAMTRPSTISLGLLILLIGYAAAGPESEFQPRAVRSSACQDHGTLHDRLDVVEKHVEDTVQKLEAELAVLLHTIEAPKWSPLLDTAGKHVVDILDGHGLVENGDS</sequence>
<organism evidence="1 2">
    <name type="scientific">Coregonus suidteri</name>
    <dbReference type="NCBI Taxonomy" id="861788"/>
    <lineage>
        <taxon>Eukaryota</taxon>
        <taxon>Metazoa</taxon>
        <taxon>Chordata</taxon>
        <taxon>Craniata</taxon>
        <taxon>Vertebrata</taxon>
        <taxon>Euteleostomi</taxon>
        <taxon>Actinopterygii</taxon>
        <taxon>Neopterygii</taxon>
        <taxon>Teleostei</taxon>
        <taxon>Protacanthopterygii</taxon>
        <taxon>Salmoniformes</taxon>
        <taxon>Salmonidae</taxon>
        <taxon>Coregoninae</taxon>
        <taxon>Coregonus</taxon>
    </lineage>
</organism>
<name>A0AAN8KR54_9TELE</name>
<dbReference type="PANTHER" id="PTHR37355:SF1">
    <property type="entry name" value="PLACENTA-SPECIFIC PROTEIN 9"/>
    <property type="match status" value="1"/>
</dbReference>
<evidence type="ECO:0008006" key="3">
    <source>
        <dbReference type="Google" id="ProtNLM"/>
    </source>
</evidence>
<dbReference type="PANTHER" id="PTHR37355">
    <property type="entry name" value="PLACENTA-SPECIFIC PROTEIN 9"/>
    <property type="match status" value="1"/>
</dbReference>
<dbReference type="Proteomes" id="UP001356427">
    <property type="component" value="Unassembled WGS sequence"/>
</dbReference>